<evidence type="ECO:0000256" key="2">
    <source>
        <dbReference type="ARBA" id="ARBA00022617"/>
    </source>
</evidence>
<evidence type="ECO:0000256" key="7">
    <source>
        <dbReference type="SAM" id="Phobius"/>
    </source>
</evidence>
<keyword evidence="4" id="KW-0560">Oxidoreductase</keyword>
<keyword evidence="6" id="KW-0503">Monooxygenase</keyword>
<keyword evidence="3" id="KW-0479">Metal-binding</keyword>
<dbReference type="InterPro" id="IPR036396">
    <property type="entry name" value="Cyt_P450_sf"/>
</dbReference>
<name>A0ABM1FBQ7_PRICU</name>
<evidence type="ECO:0000256" key="5">
    <source>
        <dbReference type="ARBA" id="ARBA00023004"/>
    </source>
</evidence>
<dbReference type="RefSeq" id="XP_014681878.1">
    <property type="nucleotide sequence ID" value="XM_014826392.1"/>
</dbReference>
<dbReference type="InterPro" id="IPR001128">
    <property type="entry name" value="Cyt_P450"/>
</dbReference>
<feature type="transmembrane region" description="Helical" evidence="7">
    <location>
        <begin position="6"/>
        <end position="25"/>
    </location>
</feature>
<evidence type="ECO:0000256" key="3">
    <source>
        <dbReference type="ARBA" id="ARBA00022723"/>
    </source>
</evidence>
<evidence type="ECO:0000256" key="6">
    <source>
        <dbReference type="ARBA" id="ARBA00023033"/>
    </source>
</evidence>
<accession>A0ABM1FBQ7</accession>
<dbReference type="Gene3D" id="1.10.630.10">
    <property type="entry name" value="Cytochrome P450"/>
    <property type="match status" value="1"/>
</dbReference>
<dbReference type="GeneID" id="106821535"/>
<keyword evidence="7" id="KW-1133">Transmembrane helix</keyword>
<dbReference type="Pfam" id="PF00067">
    <property type="entry name" value="p450"/>
    <property type="match status" value="1"/>
</dbReference>
<dbReference type="PRINTS" id="PR00463">
    <property type="entry name" value="EP450I"/>
</dbReference>
<dbReference type="SUPFAM" id="SSF48264">
    <property type="entry name" value="Cytochrome P450"/>
    <property type="match status" value="1"/>
</dbReference>
<evidence type="ECO:0000313" key="8">
    <source>
        <dbReference type="Proteomes" id="UP000695022"/>
    </source>
</evidence>
<proteinExistence type="inferred from homology"/>
<keyword evidence="7" id="KW-0472">Membrane</keyword>
<protein>
    <submittedName>
        <fullName evidence="9">Cytochrome P450 2M1-like</fullName>
    </submittedName>
</protein>
<dbReference type="Proteomes" id="UP000695022">
    <property type="component" value="Unplaced"/>
</dbReference>
<comment type="similarity">
    <text evidence="1">Belongs to the cytochrome P450 family.</text>
</comment>
<dbReference type="PANTHER" id="PTHR24289:SF1">
    <property type="entry name" value="STEROID 17-ALPHA-HYDROXYLASE_17,20 LYASE"/>
    <property type="match status" value="1"/>
</dbReference>
<keyword evidence="2" id="KW-0349">Heme</keyword>
<gene>
    <name evidence="9" type="primary">LOC106821535</name>
</gene>
<evidence type="ECO:0000313" key="9">
    <source>
        <dbReference type="RefSeq" id="XP_014681878.1"/>
    </source>
</evidence>
<keyword evidence="8" id="KW-1185">Reference proteome</keyword>
<keyword evidence="5" id="KW-0408">Iron</keyword>
<evidence type="ECO:0000256" key="1">
    <source>
        <dbReference type="ARBA" id="ARBA00010617"/>
    </source>
</evidence>
<organism evidence="8 9">
    <name type="scientific">Priapulus caudatus</name>
    <name type="common">Priapulid worm</name>
    <dbReference type="NCBI Taxonomy" id="37621"/>
    <lineage>
        <taxon>Eukaryota</taxon>
        <taxon>Metazoa</taxon>
        <taxon>Ecdysozoa</taxon>
        <taxon>Scalidophora</taxon>
        <taxon>Priapulida</taxon>
        <taxon>Priapulimorpha</taxon>
        <taxon>Priapulimorphida</taxon>
        <taxon>Priapulidae</taxon>
        <taxon>Priapulus</taxon>
    </lineage>
</organism>
<evidence type="ECO:0000256" key="4">
    <source>
        <dbReference type="ARBA" id="ARBA00023002"/>
    </source>
</evidence>
<dbReference type="InterPro" id="IPR002401">
    <property type="entry name" value="Cyt_P450_E_grp-I"/>
</dbReference>
<reference evidence="9" key="1">
    <citation type="submission" date="2025-08" db="UniProtKB">
        <authorList>
            <consortium name="RefSeq"/>
        </authorList>
    </citation>
    <scope>IDENTIFICATION</scope>
</reference>
<sequence>MMMVNLVTVVLGIIVFLLMLWWMTFPRNLPPGPRGLPILGYLPFLGKHPYLTLTELGKRYGPVFTVWLGPVPVIVLNSYDAIREAYVHRGADFMDRKCNFVQEHLFGCEVTKQGYFCHKLDQGLMDGLRIARHALGGAGIGRVPIEQQIREVLDNLIEEFVRHGKGKQAFNPRANLSAACSSISCAVLFSKRYTVDVSMAIVEEAICR</sequence>
<dbReference type="PANTHER" id="PTHR24289">
    <property type="entry name" value="STEROID 17-ALPHA-HYDROXYLASE/17,20 LYASE"/>
    <property type="match status" value="1"/>
</dbReference>
<keyword evidence="7" id="KW-0812">Transmembrane</keyword>